<feature type="transmembrane region" description="Helical" evidence="6">
    <location>
        <begin position="141"/>
        <end position="162"/>
    </location>
</feature>
<feature type="transmembrane region" description="Helical" evidence="6">
    <location>
        <begin position="272"/>
        <end position="296"/>
    </location>
</feature>
<evidence type="ECO:0000256" key="2">
    <source>
        <dbReference type="ARBA" id="ARBA00022475"/>
    </source>
</evidence>
<evidence type="ECO:0000256" key="4">
    <source>
        <dbReference type="ARBA" id="ARBA00022989"/>
    </source>
</evidence>
<dbReference type="RefSeq" id="WP_382417932.1">
    <property type="nucleotide sequence ID" value="NZ_AP031500.1"/>
</dbReference>
<feature type="transmembrane region" description="Helical" evidence="6">
    <location>
        <begin position="61"/>
        <end position="86"/>
    </location>
</feature>
<dbReference type="EMBL" id="JBHRTL010000031">
    <property type="protein sequence ID" value="MFC3156615.1"/>
    <property type="molecule type" value="Genomic_DNA"/>
</dbReference>
<keyword evidence="3 6" id="KW-0812">Transmembrane</keyword>
<sequence>MNTQAKAPSNPAIHAPALATFTRYVGASVIGLLALTGAAIVDGVMVGKWLGADALAAVNLLIPLWILLFGLVLMLAIGGSVVASRYLGAGHNTAASKVFCGSLTIAGVGGAVLAAVIGALHLPIMTLLAVPESLQTMIKPYLLIVLAGLAPQYIAVVLYYFLRVAGQPQRASRALVIGALVNIILDVVLLGWLHWDIRAAALATLVAQLTQCALLVGTFKRAPMPLRWAPTGLTPRRLAQFCANGVSEFVNEVSAGLILLVIHWLLSRQYGVAGVAGFALIHYALLLNIMLACAIAEVVHVLVSQNRGAGQWRRAKIFFRFGMSLAVATGALLWGLSHWSSAALSHWFFRGGNAAVYAQDFWPVIAPVFLFTGANLVLSAWFTGLQQPGRSAFIALSRSLALPLVFLWILYFWQTAHSFLWALPLAEAATLAMALLLKAQQSSAWRLNTTPK</sequence>
<evidence type="ECO:0000256" key="3">
    <source>
        <dbReference type="ARBA" id="ARBA00022692"/>
    </source>
</evidence>
<dbReference type="InterPro" id="IPR002528">
    <property type="entry name" value="MATE_fam"/>
</dbReference>
<comment type="subcellular location">
    <subcellularLocation>
        <location evidence="1">Cell membrane</location>
        <topology evidence="1">Multi-pass membrane protein</topology>
    </subcellularLocation>
</comment>
<evidence type="ECO:0000256" key="5">
    <source>
        <dbReference type="ARBA" id="ARBA00023136"/>
    </source>
</evidence>
<keyword evidence="4 6" id="KW-1133">Transmembrane helix</keyword>
<accession>A0ABV7HS15</accession>
<evidence type="ECO:0000313" key="8">
    <source>
        <dbReference type="Proteomes" id="UP001595548"/>
    </source>
</evidence>
<dbReference type="PANTHER" id="PTHR43823">
    <property type="entry name" value="SPORULATION PROTEIN YKVU"/>
    <property type="match status" value="1"/>
</dbReference>
<feature type="transmembrane region" description="Helical" evidence="6">
    <location>
        <begin position="21"/>
        <end position="41"/>
    </location>
</feature>
<gene>
    <name evidence="7" type="ORF">ACFOEB_15495</name>
</gene>
<feature type="transmembrane region" description="Helical" evidence="6">
    <location>
        <begin position="361"/>
        <end position="381"/>
    </location>
</feature>
<evidence type="ECO:0000313" key="7">
    <source>
        <dbReference type="EMBL" id="MFC3156615.1"/>
    </source>
</evidence>
<dbReference type="InterPro" id="IPR051327">
    <property type="entry name" value="MATE_MepA_subfamily"/>
</dbReference>
<feature type="transmembrane region" description="Helical" evidence="6">
    <location>
        <begin position="174"/>
        <end position="193"/>
    </location>
</feature>
<protein>
    <submittedName>
        <fullName evidence="7">MATE family efflux transporter</fullName>
    </submittedName>
</protein>
<feature type="transmembrane region" description="Helical" evidence="6">
    <location>
        <begin position="317"/>
        <end position="341"/>
    </location>
</feature>
<evidence type="ECO:0000256" key="6">
    <source>
        <dbReference type="SAM" id="Phobius"/>
    </source>
</evidence>
<keyword evidence="2" id="KW-1003">Cell membrane</keyword>
<dbReference type="Pfam" id="PF01554">
    <property type="entry name" value="MatE"/>
    <property type="match status" value="2"/>
</dbReference>
<feature type="transmembrane region" description="Helical" evidence="6">
    <location>
        <begin position="98"/>
        <end position="121"/>
    </location>
</feature>
<keyword evidence="5 6" id="KW-0472">Membrane</keyword>
<dbReference type="Proteomes" id="UP001595548">
    <property type="component" value="Unassembled WGS sequence"/>
</dbReference>
<feature type="transmembrane region" description="Helical" evidence="6">
    <location>
        <begin position="393"/>
        <end position="413"/>
    </location>
</feature>
<comment type="caution">
    <text evidence="7">The sequence shown here is derived from an EMBL/GenBank/DDBJ whole genome shotgun (WGS) entry which is preliminary data.</text>
</comment>
<evidence type="ECO:0000256" key="1">
    <source>
        <dbReference type="ARBA" id="ARBA00004651"/>
    </source>
</evidence>
<feature type="transmembrane region" description="Helical" evidence="6">
    <location>
        <begin position="199"/>
        <end position="220"/>
    </location>
</feature>
<organism evidence="7 8">
    <name type="scientific">Gilvimarinus japonicus</name>
    <dbReference type="NCBI Taxonomy" id="1796469"/>
    <lineage>
        <taxon>Bacteria</taxon>
        <taxon>Pseudomonadati</taxon>
        <taxon>Pseudomonadota</taxon>
        <taxon>Gammaproteobacteria</taxon>
        <taxon>Cellvibrionales</taxon>
        <taxon>Cellvibrionaceae</taxon>
        <taxon>Gilvimarinus</taxon>
    </lineage>
</organism>
<reference evidence="8" key="1">
    <citation type="journal article" date="2019" name="Int. J. Syst. Evol. Microbiol.">
        <title>The Global Catalogue of Microorganisms (GCM) 10K type strain sequencing project: providing services to taxonomists for standard genome sequencing and annotation.</title>
        <authorList>
            <consortium name="The Broad Institute Genomics Platform"/>
            <consortium name="The Broad Institute Genome Sequencing Center for Infectious Disease"/>
            <person name="Wu L."/>
            <person name="Ma J."/>
        </authorList>
    </citation>
    <scope>NUCLEOTIDE SEQUENCE [LARGE SCALE GENOMIC DNA]</scope>
    <source>
        <strain evidence="8">KCTC 52141</strain>
    </source>
</reference>
<proteinExistence type="predicted"/>
<feature type="transmembrane region" description="Helical" evidence="6">
    <location>
        <begin position="241"/>
        <end position="266"/>
    </location>
</feature>
<feature type="transmembrane region" description="Helical" evidence="6">
    <location>
        <begin position="419"/>
        <end position="437"/>
    </location>
</feature>
<keyword evidence="8" id="KW-1185">Reference proteome</keyword>
<name>A0ABV7HS15_9GAMM</name>
<dbReference type="PANTHER" id="PTHR43823:SF3">
    <property type="entry name" value="MULTIDRUG EXPORT PROTEIN MEPA"/>
    <property type="match status" value="1"/>
</dbReference>